<dbReference type="STRING" id="411483.FAEPRAA2165_00999"/>
<name>C7H3Y6_FAED2</name>
<gene>
    <name evidence="4" type="ORF">FAEPRAA2165_00999</name>
</gene>
<dbReference type="EMBL" id="ACOP02000022">
    <property type="protein sequence ID" value="EEU97318.1"/>
    <property type="molecule type" value="Genomic_DNA"/>
</dbReference>
<proteinExistence type="predicted"/>
<reference evidence="4" key="1">
    <citation type="submission" date="2009-08" db="EMBL/GenBank/DDBJ databases">
        <authorList>
            <person name="Weinstock G."/>
            <person name="Sodergren E."/>
            <person name="Clifton S."/>
            <person name="Fulton L."/>
            <person name="Fulton B."/>
            <person name="Courtney L."/>
            <person name="Fronick C."/>
            <person name="Harrison M."/>
            <person name="Strong C."/>
            <person name="Farmer C."/>
            <person name="Delahaunty K."/>
            <person name="Markovic C."/>
            <person name="Hall O."/>
            <person name="Minx P."/>
            <person name="Tomlinson C."/>
            <person name="Mitreva M."/>
            <person name="Nelson J."/>
            <person name="Hou S."/>
            <person name="Wollam A."/>
            <person name="Pepin K.H."/>
            <person name="Johnson M."/>
            <person name="Bhonagiri V."/>
            <person name="Nash W.E."/>
            <person name="Warren W."/>
            <person name="Chinwalla A."/>
            <person name="Mardis E.R."/>
            <person name="Wilson R.K."/>
        </authorList>
    </citation>
    <scope>NUCLEOTIDE SEQUENCE [LARGE SCALE GENOMIC DNA]</scope>
    <source>
        <strain evidence="4">A2-165</strain>
    </source>
</reference>
<sequence>MKCALFHPAVLVHWAQKNACPGGKTTMKKTFFLLCALLLVLGTLLPIAGYRLTLAVFGPAQGASSAPLPGTATSETAPDSAAVPPSDQDSESFLLADQSAGAVVSVPRRDYLIGAVAAEMPISWPDEALKAQAIAAHSYALYCRDHTAEPASGWLSVDPVRRQGYLTDAVLRSYWGTAYEENYARLSALVDSVLTDVLYYGSAPAGASYFAISNGMTEASENVWGTALPYLVAVDSSTDLNADNYLYTVQFTTEQMQQALGGLGLLPDLAAPASWFGEAALTPSGYVASLPVCGQSVTGPALRKALGLRSACFTVQYQEGSFLLTTKGYGHGVGLSQWGAKALAEQGQSAEEILAHYFPGTELRR</sequence>
<feature type="region of interest" description="Disordered" evidence="1">
    <location>
        <begin position="67"/>
        <end position="89"/>
    </location>
</feature>
<dbReference type="PATRIC" id="fig|411483.3.peg.605"/>
<feature type="domain" description="Sporulation stage II protein D amidase enhancer LytB N-terminal" evidence="3">
    <location>
        <begin position="98"/>
        <end position="200"/>
    </location>
</feature>
<dbReference type="InterPro" id="IPR013486">
    <property type="entry name" value="SpoIID/LytB"/>
</dbReference>
<feature type="transmembrane region" description="Helical" evidence="2">
    <location>
        <begin position="31"/>
        <end position="50"/>
    </location>
</feature>
<evidence type="ECO:0000259" key="3">
    <source>
        <dbReference type="Pfam" id="PF08486"/>
    </source>
</evidence>
<dbReference type="AlphaFoldDB" id="C7H3Y6"/>
<keyword evidence="2" id="KW-0812">Transmembrane</keyword>
<dbReference type="InterPro" id="IPR013693">
    <property type="entry name" value="SpoIID/LytB_N"/>
</dbReference>
<evidence type="ECO:0000313" key="5">
    <source>
        <dbReference type="Proteomes" id="UP000004619"/>
    </source>
</evidence>
<dbReference type="Proteomes" id="UP000004619">
    <property type="component" value="Unassembled WGS sequence"/>
</dbReference>
<dbReference type="NCBIfam" id="TIGR02669">
    <property type="entry name" value="SpoIID_LytB"/>
    <property type="match status" value="1"/>
</dbReference>
<dbReference type="HOGENOM" id="CLU_021203_1_1_9"/>
<accession>C7H3Y6</accession>
<dbReference type="Pfam" id="PF08486">
    <property type="entry name" value="SpoIID"/>
    <property type="match status" value="1"/>
</dbReference>
<evidence type="ECO:0000256" key="2">
    <source>
        <dbReference type="SAM" id="Phobius"/>
    </source>
</evidence>
<dbReference type="eggNOG" id="COG2385">
    <property type="taxonomic scope" value="Bacteria"/>
</dbReference>
<organism evidence="4 5">
    <name type="scientific">Faecalibacterium duncaniae (strain DSM 17677 / JCM 31915 / A2-165)</name>
    <name type="common">Faecalibacterium prausnitzii</name>
    <dbReference type="NCBI Taxonomy" id="411483"/>
    <lineage>
        <taxon>Bacteria</taxon>
        <taxon>Bacillati</taxon>
        <taxon>Bacillota</taxon>
        <taxon>Clostridia</taxon>
        <taxon>Eubacteriales</taxon>
        <taxon>Oscillospiraceae</taxon>
        <taxon>Faecalibacterium</taxon>
    </lineage>
</organism>
<evidence type="ECO:0000256" key="1">
    <source>
        <dbReference type="SAM" id="MobiDB-lite"/>
    </source>
</evidence>
<keyword evidence="2" id="KW-1133">Transmembrane helix</keyword>
<keyword evidence="5" id="KW-1185">Reference proteome</keyword>
<dbReference type="GO" id="GO:0030435">
    <property type="term" value="P:sporulation resulting in formation of a cellular spore"/>
    <property type="evidence" value="ECO:0007669"/>
    <property type="project" value="InterPro"/>
</dbReference>
<protein>
    <submittedName>
        <fullName evidence="4">SpoIID/LytB domain protein</fullName>
    </submittedName>
</protein>
<evidence type="ECO:0000313" key="4">
    <source>
        <dbReference type="EMBL" id="EEU97318.1"/>
    </source>
</evidence>
<keyword evidence="2" id="KW-0472">Membrane</keyword>
<comment type="caution">
    <text evidence="4">The sequence shown here is derived from an EMBL/GenBank/DDBJ whole genome shotgun (WGS) entry which is preliminary data.</text>
</comment>